<gene>
    <name evidence="2" type="ORF">AG1IA_05144</name>
</gene>
<dbReference type="AlphaFoldDB" id="L8WVK0"/>
<dbReference type="EMBL" id="AFRT01001325">
    <property type="protein sequence ID" value="ELU40822.1"/>
    <property type="molecule type" value="Genomic_DNA"/>
</dbReference>
<accession>L8WVK0</accession>
<proteinExistence type="predicted"/>
<protein>
    <submittedName>
        <fullName evidence="2">Uncharacterized protein</fullName>
    </submittedName>
</protein>
<name>L8WVK0_THACA</name>
<sequence>MNQLTRIPAILLQYSITMHAPSEDRSLSHPKFWGRLHIGYTPQDGKRRKPHQRSGTERRQIRDS</sequence>
<evidence type="ECO:0000313" key="2">
    <source>
        <dbReference type="EMBL" id="ELU40822.1"/>
    </source>
</evidence>
<evidence type="ECO:0000313" key="3">
    <source>
        <dbReference type="Proteomes" id="UP000011668"/>
    </source>
</evidence>
<evidence type="ECO:0000256" key="1">
    <source>
        <dbReference type="SAM" id="MobiDB-lite"/>
    </source>
</evidence>
<dbReference type="Proteomes" id="UP000011668">
    <property type="component" value="Unassembled WGS sequence"/>
</dbReference>
<organism evidence="2 3">
    <name type="scientific">Thanatephorus cucumeris (strain AG1-IA)</name>
    <name type="common">Rice sheath blight fungus</name>
    <name type="synonym">Rhizoctonia solani</name>
    <dbReference type="NCBI Taxonomy" id="983506"/>
    <lineage>
        <taxon>Eukaryota</taxon>
        <taxon>Fungi</taxon>
        <taxon>Dikarya</taxon>
        <taxon>Basidiomycota</taxon>
        <taxon>Agaricomycotina</taxon>
        <taxon>Agaricomycetes</taxon>
        <taxon>Cantharellales</taxon>
        <taxon>Ceratobasidiaceae</taxon>
        <taxon>Rhizoctonia</taxon>
        <taxon>Rhizoctonia solani AG-1</taxon>
    </lineage>
</organism>
<feature type="region of interest" description="Disordered" evidence="1">
    <location>
        <begin position="35"/>
        <end position="64"/>
    </location>
</feature>
<keyword evidence="3" id="KW-1185">Reference proteome</keyword>
<dbReference type="HOGENOM" id="CLU_2869199_0_0_1"/>
<comment type="caution">
    <text evidence="2">The sequence shown here is derived from an EMBL/GenBank/DDBJ whole genome shotgun (WGS) entry which is preliminary data.</text>
</comment>
<reference evidence="2 3" key="1">
    <citation type="journal article" date="2013" name="Nat. Commun.">
        <title>The evolution and pathogenic mechanisms of the rice sheath blight pathogen.</title>
        <authorList>
            <person name="Zheng A."/>
            <person name="Lin R."/>
            <person name="Xu L."/>
            <person name="Qin P."/>
            <person name="Tang C."/>
            <person name="Ai P."/>
            <person name="Zhang D."/>
            <person name="Liu Y."/>
            <person name="Sun Z."/>
            <person name="Feng H."/>
            <person name="Wang Y."/>
            <person name="Chen Y."/>
            <person name="Liang X."/>
            <person name="Fu R."/>
            <person name="Li Q."/>
            <person name="Zhang J."/>
            <person name="Yu X."/>
            <person name="Xie Z."/>
            <person name="Ding L."/>
            <person name="Guan P."/>
            <person name="Tang J."/>
            <person name="Liang Y."/>
            <person name="Wang S."/>
            <person name="Deng Q."/>
            <person name="Li S."/>
            <person name="Zhu J."/>
            <person name="Wang L."/>
            <person name="Liu H."/>
            <person name="Li P."/>
        </authorList>
    </citation>
    <scope>NUCLEOTIDE SEQUENCE [LARGE SCALE GENOMIC DNA]</scope>
    <source>
        <strain evidence="3">AG-1 IA</strain>
    </source>
</reference>
<feature type="compositionally biased region" description="Basic and acidic residues" evidence="1">
    <location>
        <begin position="54"/>
        <end position="64"/>
    </location>
</feature>